<protein>
    <submittedName>
        <fullName evidence="1">Uncharacterized protein</fullName>
    </submittedName>
</protein>
<dbReference type="Proteomes" id="UP000283634">
    <property type="component" value="Unassembled WGS sequence"/>
</dbReference>
<proteinExistence type="predicted"/>
<dbReference type="EMBL" id="MKGL01000136">
    <property type="protein sequence ID" value="RNF05364.1"/>
    <property type="molecule type" value="Genomic_DNA"/>
</dbReference>
<gene>
    <name evidence="1" type="ORF">TraAM80_04563</name>
</gene>
<dbReference type="RefSeq" id="XP_029238641.1">
    <property type="nucleotide sequence ID" value="XM_029381486.1"/>
</dbReference>
<evidence type="ECO:0000313" key="1">
    <source>
        <dbReference type="EMBL" id="RNF05364.1"/>
    </source>
</evidence>
<dbReference type="OMA" id="CAKKCTF"/>
<dbReference type="AlphaFoldDB" id="A0A3R7MGF3"/>
<dbReference type="GeneID" id="40328496"/>
<dbReference type="OrthoDB" id="241716at2759"/>
<keyword evidence="2" id="KW-1185">Reference proteome</keyword>
<organism evidence="1 2">
    <name type="scientific">Trypanosoma rangeli</name>
    <dbReference type="NCBI Taxonomy" id="5698"/>
    <lineage>
        <taxon>Eukaryota</taxon>
        <taxon>Discoba</taxon>
        <taxon>Euglenozoa</taxon>
        <taxon>Kinetoplastea</taxon>
        <taxon>Metakinetoplastina</taxon>
        <taxon>Trypanosomatida</taxon>
        <taxon>Trypanosomatidae</taxon>
        <taxon>Trypanosoma</taxon>
        <taxon>Herpetosoma</taxon>
    </lineage>
</organism>
<name>A0A3R7MGF3_TRYRA</name>
<reference evidence="1 2" key="1">
    <citation type="journal article" date="2018" name="BMC Genomics">
        <title>Genomic comparison of Trypanosoma conorhini and Trypanosoma rangeli to Trypanosoma cruzi strains of high and low virulence.</title>
        <authorList>
            <person name="Bradwell K.R."/>
            <person name="Koparde V.N."/>
            <person name="Matveyev A.V."/>
            <person name="Serrano M.G."/>
            <person name="Alves J.M."/>
            <person name="Parikh H."/>
            <person name="Huang B."/>
            <person name="Lee V."/>
            <person name="Espinosa-Alvarez O."/>
            <person name="Ortiz P.A."/>
            <person name="Costa-Martins A.G."/>
            <person name="Teixeira M.M."/>
            <person name="Buck G.A."/>
        </authorList>
    </citation>
    <scope>NUCLEOTIDE SEQUENCE [LARGE SCALE GENOMIC DNA]</scope>
    <source>
        <strain evidence="1 2">AM80</strain>
    </source>
</reference>
<comment type="caution">
    <text evidence="1">The sequence shown here is derived from an EMBL/GenBank/DDBJ whole genome shotgun (WGS) entry which is preliminary data.</text>
</comment>
<accession>A0A3R7MGF3</accession>
<sequence>MDVWRCSECKKAKELSGKHLEGKTTVRSDCWPCAKKCTFVRESPTAFRGAAQVVTAPFLFNPVASMASEGPLAMAAAPAAAAATGAALNPFTTAAAFLKKSPFSSTPQMWKGTVASSNPFAAAAATSFGAAKQPGTEAATRANVFSRSQETSPIVMHSVSSADRPRQSPPFTFTSTLGAAMSTVNDNATAKGRNSSNGGNRNDAPVWSCSVCKKAKELSGKHLEGKTTVRSDCWPCAKKCTFILSHPEPCVSLEAFAPLPFSMAAIVPTSPPNAAQSAHIDVRDTSPMTSMTSVWQPPVVPTNDQEVNTFVINRGSQGASITDPLEQREKLVSSESVHPSSLLISLAQTFEGEVLRGYRRQLVDGIHPRTAWHKRTLYVLAHENCGDKHLAAAGVSQLGDAAVVFLAVEHKLALSPLRHMRRIFCPDEFTFAAACMYADTFLTGQPTNPRQSSFVVYGPQVDRTVPMTRWGPIIEGCIHAQQRVVSGEQRVEGAQSIFRHSGWLTLPLHATAEAIRLSEMQPQGDTTMVEADSLGVDVVLLAKTMQFEELPQAAALALPVKPF</sequence>
<evidence type="ECO:0000313" key="2">
    <source>
        <dbReference type="Proteomes" id="UP000283634"/>
    </source>
</evidence>